<evidence type="ECO:0000313" key="3">
    <source>
        <dbReference type="EMBL" id="CAG2198137.1"/>
    </source>
</evidence>
<organism evidence="3 4">
    <name type="scientific">Mytilus edulis</name>
    <name type="common">Blue mussel</name>
    <dbReference type="NCBI Taxonomy" id="6550"/>
    <lineage>
        <taxon>Eukaryota</taxon>
        <taxon>Metazoa</taxon>
        <taxon>Spiralia</taxon>
        <taxon>Lophotrochozoa</taxon>
        <taxon>Mollusca</taxon>
        <taxon>Bivalvia</taxon>
        <taxon>Autobranchia</taxon>
        <taxon>Pteriomorphia</taxon>
        <taxon>Mytilida</taxon>
        <taxon>Mytiloidea</taxon>
        <taxon>Mytilidae</taxon>
        <taxon>Mytilinae</taxon>
        <taxon>Mytilus</taxon>
    </lineage>
</organism>
<dbReference type="Pfam" id="PF00386">
    <property type="entry name" value="C1q"/>
    <property type="match status" value="1"/>
</dbReference>
<proteinExistence type="predicted"/>
<keyword evidence="4" id="KW-1185">Reference proteome</keyword>
<accession>A0A8S3QN33</accession>
<sequence length="362" mass="41110">MENLQQDNTLLRHDVDNSFVLLTNQIKQKLDLLDTKIAVIEKNNATNQDILKLEEKNKALEQRRESAVLRNKSILVDQEISNLKQLGSIQPLQEIKTLQQTVQTISAQTNSLSMKERARSQDFLALYNMTTDSLNNLEVRTQSKIKQLEIDHISSVRAIDHRVDNLINKTRLSQYSVGTQLSNIQSDFMMKLQETENLTLVHLHNIEKKSEDMENRNNLTFSRIQKQINDSTEQVAMTAHLPSTTSAAGILKFSDVKLSVGLNNLSAYKNTGKFVCETKGLYMISPSIMADQTGAQFYIYLNGKVISETYIVYNSNNPSTMRYTGTVVLVQQLLPNDSLWVYNPGYHLNGGIYTTFTIVKVK</sequence>
<dbReference type="Gene3D" id="2.60.120.40">
    <property type="match status" value="1"/>
</dbReference>
<reference evidence="3" key="1">
    <citation type="submission" date="2021-03" db="EMBL/GenBank/DDBJ databases">
        <authorList>
            <person name="Bekaert M."/>
        </authorList>
    </citation>
    <scope>NUCLEOTIDE SEQUENCE</scope>
</reference>
<dbReference type="Proteomes" id="UP000683360">
    <property type="component" value="Unassembled WGS sequence"/>
</dbReference>
<dbReference type="OrthoDB" id="6180140at2759"/>
<gene>
    <name evidence="3" type="ORF">MEDL_12912</name>
</gene>
<evidence type="ECO:0000313" key="4">
    <source>
        <dbReference type="Proteomes" id="UP000683360"/>
    </source>
</evidence>
<name>A0A8S3QN33_MYTED</name>
<feature type="coiled-coil region" evidence="1">
    <location>
        <begin position="43"/>
        <end position="70"/>
    </location>
</feature>
<evidence type="ECO:0000256" key="1">
    <source>
        <dbReference type="SAM" id="Coils"/>
    </source>
</evidence>
<dbReference type="InterPro" id="IPR008983">
    <property type="entry name" value="Tumour_necrosis_fac-like_dom"/>
</dbReference>
<keyword evidence="1" id="KW-0175">Coiled coil</keyword>
<dbReference type="InterPro" id="IPR001073">
    <property type="entry name" value="C1q_dom"/>
</dbReference>
<comment type="caution">
    <text evidence="3">The sequence shown here is derived from an EMBL/GenBank/DDBJ whole genome shotgun (WGS) entry which is preliminary data.</text>
</comment>
<feature type="domain" description="C1q" evidence="2">
    <location>
        <begin position="248"/>
        <end position="349"/>
    </location>
</feature>
<dbReference type="EMBL" id="CAJPWZ010000667">
    <property type="protein sequence ID" value="CAG2198137.1"/>
    <property type="molecule type" value="Genomic_DNA"/>
</dbReference>
<protein>
    <recommendedName>
        <fullName evidence="2">C1q domain-containing protein</fullName>
    </recommendedName>
</protein>
<dbReference type="AlphaFoldDB" id="A0A8S3QN33"/>
<dbReference type="SUPFAM" id="SSF49842">
    <property type="entry name" value="TNF-like"/>
    <property type="match status" value="1"/>
</dbReference>
<evidence type="ECO:0000259" key="2">
    <source>
        <dbReference type="Pfam" id="PF00386"/>
    </source>
</evidence>